<keyword evidence="6" id="KW-1015">Disulfide bond</keyword>
<keyword evidence="10" id="KW-1185">Reference proteome</keyword>
<sequence length="257" mass="28090">MITREAMLRMYLTAITIVCLGLAGVSGVKIIDGTVAVPHSWPYMAYLKIIKEREVHMCGGILIYPNVILTAAHCKGKNITVILGAHFWSENEKSQQTIPVQEMIPHEAYNNKTFENDIMILKLKSNATITKEVKTIQLPSKDERFVPGTTCSVAGWGSTISSGTQSNVLREVTVKIQERCYSASLICARGTGRKGICVGDSGGPLVCQGRNNIPTAAGIVSYSVSYNCEDADRHDVYVKVSAYLNWIKTKIEVSSSA</sequence>
<dbReference type="PRINTS" id="PR00722">
    <property type="entry name" value="CHYMOTRYPSIN"/>
</dbReference>
<dbReference type="PANTHER" id="PTHR24271">
    <property type="entry name" value="KALLIKREIN-RELATED"/>
    <property type="match status" value="1"/>
</dbReference>
<evidence type="ECO:0000313" key="9">
    <source>
        <dbReference type="EMBL" id="MBN3289057.1"/>
    </source>
</evidence>
<evidence type="ECO:0000256" key="7">
    <source>
        <dbReference type="RuleBase" id="RU363034"/>
    </source>
</evidence>
<dbReference type="InterPro" id="IPR033116">
    <property type="entry name" value="TRYPSIN_SER"/>
</dbReference>
<dbReference type="InterPro" id="IPR043504">
    <property type="entry name" value="Peptidase_S1_PA_chymotrypsin"/>
</dbReference>
<gene>
    <name evidence="9" type="primary">Gzmb_0</name>
    <name evidence="9" type="ORF">GTO92_0008561</name>
</gene>
<keyword evidence="2" id="KW-0732">Signal</keyword>
<dbReference type="PROSITE" id="PS50240">
    <property type="entry name" value="TRYPSIN_DOM"/>
    <property type="match status" value="1"/>
</dbReference>
<dbReference type="InterPro" id="IPR009003">
    <property type="entry name" value="Peptidase_S1_PA"/>
</dbReference>
<keyword evidence="4 7" id="KW-0720">Serine protease</keyword>
<dbReference type="InterPro" id="IPR018114">
    <property type="entry name" value="TRYPSIN_HIS"/>
</dbReference>
<dbReference type="Gene3D" id="2.40.10.10">
    <property type="entry name" value="Trypsin-like serine proteases"/>
    <property type="match status" value="1"/>
</dbReference>
<evidence type="ECO:0000313" key="10">
    <source>
        <dbReference type="Proteomes" id="UP001166052"/>
    </source>
</evidence>
<evidence type="ECO:0000256" key="6">
    <source>
        <dbReference type="ARBA" id="ARBA00023157"/>
    </source>
</evidence>
<organism evidence="9 10">
    <name type="scientific">Polypterus senegalus</name>
    <name type="common">Senegal bichir</name>
    <dbReference type="NCBI Taxonomy" id="55291"/>
    <lineage>
        <taxon>Eukaryota</taxon>
        <taxon>Metazoa</taxon>
        <taxon>Chordata</taxon>
        <taxon>Craniata</taxon>
        <taxon>Vertebrata</taxon>
        <taxon>Euteleostomi</taxon>
        <taxon>Actinopterygii</taxon>
        <taxon>Polypteriformes</taxon>
        <taxon>Polypteridae</taxon>
        <taxon>Polypterus</taxon>
    </lineage>
</organism>
<evidence type="ECO:0000256" key="1">
    <source>
        <dbReference type="ARBA" id="ARBA00022670"/>
    </source>
</evidence>
<keyword evidence="5" id="KW-0865">Zymogen</keyword>
<dbReference type="Proteomes" id="UP001166052">
    <property type="component" value="Unassembled WGS sequence"/>
</dbReference>
<dbReference type="CDD" id="cd00190">
    <property type="entry name" value="Tryp_SPc"/>
    <property type="match status" value="1"/>
</dbReference>
<evidence type="ECO:0000256" key="4">
    <source>
        <dbReference type="ARBA" id="ARBA00022825"/>
    </source>
</evidence>
<reference evidence="9" key="1">
    <citation type="journal article" date="2021" name="Cell">
        <title>Tracing the genetic footprints of vertebrate landing in non-teleost ray-finned fishes.</title>
        <authorList>
            <person name="Bi X."/>
            <person name="Wang K."/>
            <person name="Yang L."/>
            <person name="Pan H."/>
            <person name="Jiang H."/>
            <person name="Wei Q."/>
            <person name="Fang M."/>
            <person name="Yu H."/>
            <person name="Zhu C."/>
            <person name="Cai Y."/>
            <person name="He Y."/>
            <person name="Gan X."/>
            <person name="Zeng H."/>
            <person name="Yu D."/>
            <person name="Zhu Y."/>
            <person name="Jiang H."/>
            <person name="Qiu Q."/>
            <person name="Yang H."/>
            <person name="Zhang Y.E."/>
            <person name="Wang W."/>
            <person name="Zhu M."/>
            <person name="He S."/>
            <person name="Zhang G."/>
        </authorList>
    </citation>
    <scope>NUCLEOTIDE SEQUENCE</scope>
    <source>
        <strain evidence="9">Bchr_001</strain>
    </source>
</reference>
<keyword evidence="1 7" id="KW-0645">Protease</keyword>
<protein>
    <submittedName>
        <fullName evidence="9">GRAB protein</fullName>
    </submittedName>
</protein>
<keyword evidence="3 7" id="KW-0378">Hydrolase</keyword>
<feature type="non-terminal residue" evidence="9">
    <location>
        <position position="1"/>
    </location>
</feature>
<feature type="non-terminal residue" evidence="9">
    <location>
        <position position="257"/>
    </location>
</feature>
<dbReference type="SUPFAM" id="SSF50494">
    <property type="entry name" value="Trypsin-like serine proteases"/>
    <property type="match status" value="1"/>
</dbReference>
<evidence type="ECO:0000256" key="5">
    <source>
        <dbReference type="ARBA" id="ARBA00023145"/>
    </source>
</evidence>
<dbReference type="PROSITE" id="PS00135">
    <property type="entry name" value="TRYPSIN_SER"/>
    <property type="match status" value="1"/>
</dbReference>
<dbReference type="Pfam" id="PF00089">
    <property type="entry name" value="Trypsin"/>
    <property type="match status" value="1"/>
</dbReference>
<dbReference type="PROSITE" id="PS00134">
    <property type="entry name" value="TRYPSIN_HIS"/>
    <property type="match status" value="1"/>
</dbReference>
<evidence type="ECO:0000259" key="8">
    <source>
        <dbReference type="PROSITE" id="PS50240"/>
    </source>
</evidence>
<name>A0ABS2YSW0_POLSE</name>
<accession>A0ABS2YSW0</accession>
<proteinExistence type="predicted"/>
<dbReference type="InterPro" id="IPR001314">
    <property type="entry name" value="Peptidase_S1A"/>
</dbReference>
<evidence type="ECO:0000256" key="2">
    <source>
        <dbReference type="ARBA" id="ARBA00022729"/>
    </source>
</evidence>
<feature type="domain" description="Peptidase S1" evidence="8">
    <location>
        <begin position="30"/>
        <end position="252"/>
    </location>
</feature>
<dbReference type="EMBL" id="JAAWVN010000931">
    <property type="protein sequence ID" value="MBN3289057.1"/>
    <property type="molecule type" value="Genomic_DNA"/>
</dbReference>
<comment type="caution">
    <text evidence="9">The sequence shown here is derived from an EMBL/GenBank/DDBJ whole genome shotgun (WGS) entry which is preliminary data.</text>
</comment>
<dbReference type="PANTHER" id="PTHR24271:SF81">
    <property type="entry name" value="GRANZYME B"/>
    <property type="match status" value="1"/>
</dbReference>
<evidence type="ECO:0000256" key="3">
    <source>
        <dbReference type="ARBA" id="ARBA00022801"/>
    </source>
</evidence>
<dbReference type="InterPro" id="IPR001254">
    <property type="entry name" value="Trypsin_dom"/>
</dbReference>
<dbReference type="SMART" id="SM00020">
    <property type="entry name" value="Tryp_SPc"/>
    <property type="match status" value="1"/>
</dbReference>